<feature type="domain" description="G-protein coupled receptors family 1 profile" evidence="11">
    <location>
        <begin position="22"/>
        <end position="70"/>
    </location>
</feature>
<reference evidence="12 13" key="1">
    <citation type="submission" date="2021-06" db="EMBL/GenBank/DDBJ databases">
        <title>Caerostris extrusa draft genome.</title>
        <authorList>
            <person name="Kono N."/>
            <person name="Arakawa K."/>
        </authorList>
    </citation>
    <scope>NUCLEOTIDE SEQUENCE [LARGE SCALE GENOMIC DNA]</scope>
</reference>
<sequence>MNISGGGDKWFASIMIVITAIGNMLVCLSVCLVRKLRRAPNFLLVSLAVSDLCVALLVMPLALHYELAGD</sequence>
<evidence type="ECO:0000256" key="7">
    <source>
        <dbReference type="ARBA" id="ARBA00023136"/>
    </source>
</evidence>
<proteinExistence type="inferred from homology"/>
<dbReference type="Gene3D" id="1.20.1070.10">
    <property type="entry name" value="Rhodopsin 7-helix transmembrane proteins"/>
    <property type="match status" value="1"/>
</dbReference>
<evidence type="ECO:0000256" key="10">
    <source>
        <dbReference type="SAM" id="Phobius"/>
    </source>
</evidence>
<comment type="caution">
    <text evidence="12">The sequence shown here is derived from an EMBL/GenBank/DDBJ whole genome shotgun (WGS) entry which is preliminary data.</text>
</comment>
<evidence type="ECO:0000256" key="1">
    <source>
        <dbReference type="ARBA" id="ARBA00004651"/>
    </source>
</evidence>
<evidence type="ECO:0000256" key="6">
    <source>
        <dbReference type="ARBA" id="ARBA00023040"/>
    </source>
</evidence>
<keyword evidence="4 10" id="KW-0812">Transmembrane</keyword>
<keyword evidence="6" id="KW-0297">G-protein coupled receptor</keyword>
<evidence type="ECO:0000256" key="5">
    <source>
        <dbReference type="ARBA" id="ARBA00022989"/>
    </source>
</evidence>
<accession>A0AAV4YF38</accession>
<dbReference type="AlphaFoldDB" id="A0AAV4YF38"/>
<evidence type="ECO:0000259" key="11">
    <source>
        <dbReference type="PROSITE" id="PS50262"/>
    </source>
</evidence>
<evidence type="ECO:0000313" key="13">
    <source>
        <dbReference type="Proteomes" id="UP001054945"/>
    </source>
</evidence>
<feature type="transmembrane region" description="Helical" evidence="10">
    <location>
        <begin position="12"/>
        <end position="33"/>
    </location>
</feature>
<dbReference type="GO" id="GO:0005886">
    <property type="term" value="C:plasma membrane"/>
    <property type="evidence" value="ECO:0007669"/>
    <property type="project" value="UniProtKB-SubCell"/>
</dbReference>
<keyword evidence="3" id="KW-1003">Cell membrane</keyword>
<evidence type="ECO:0000256" key="2">
    <source>
        <dbReference type="ARBA" id="ARBA00010663"/>
    </source>
</evidence>
<feature type="transmembrane region" description="Helical" evidence="10">
    <location>
        <begin position="42"/>
        <end position="63"/>
    </location>
</feature>
<organism evidence="12 13">
    <name type="scientific">Caerostris extrusa</name>
    <name type="common">Bark spider</name>
    <name type="synonym">Caerostris bankana</name>
    <dbReference type="NCBI Taxonomy" id="172846"/>
    <lineage>
        <taxon>Eukaryota</taxon>
        <taxon>Metazoa</taxon>
        <taxon>Ecdysozoa</taxon>
        <taxon>Arthropoda</taxon>
        <taxon>Chelicerata</taxon>
        <taxon>Arachnida</taxon>
        <taxon>Araneae</taxon>
        <taxon>Araneomorphae</taxon>
        <taxon>Entelegynae</taxon>
        <taxon>Araneoidea</taxon>
        <taxon>Araneidae</taxon>
        <taxon>Caerostris</taxon>
    </lineage>
</organism>
<dbReference type="GO" id="GO:0007187">
    <property type="term" value="P:G protein-coupled receptor signaling pathway, coupled to cyclic nucleotide second messenger"/>
    <property type="evidence" value="ECO:0007669"/>
    <property type="project" value="TreeGrafter"/>
</dbReference>
<dbReference type="GO" id="GO:0030594">
    <property type="term" value="F:neurotransmitter receptor activity"/>
    <property type="evidence" value="ECO:0007669"/>
    <property type="project" value="TreeGrafter"/>
</dbReference>
<dbReference type="GO" id="GO:0007268">
    <property type="term" value="P:chemical synaptic transmission"/>
    <property type="evidence" value="ECO:0007669"/>
    <property type="project" value="TreeGrafter"/>
</dbReference>
<dbReference type="InterPro" id="IPR000276">
    <property type="entry name" value="GPCR_Rhodpsn"/>
</dbReference>
<keyword evidence="8" id="KW-0675">Receptor</keyword>
<comment type="subcellular location">
    <subcellularLocation>
        <location evidence="1">Cell membrane</location>
        <topology evidence="1">Multi-pass membrane protein</topology>
    </subcellularLocation>
</comment>
<keyword evidence="5 10" id="KW-1133">Transmembrane helix</keyword>
<evidence type="ECO:0000313" key="12">
    <source>
        <dbReference type="EMBL" id="GIZ04641.1"/>
    </source>
</evidence>
<evidence type="ECO:0000256" key="9">
    <source>
        <dbReference type="ARBA" id="ARBA00023224"/>
    </source>
</evidence>
<protein>
    <recommendedName>
        <fullName evidence="11">G-protein coupled receptors family 1 profile domain-containing protein</fullName>
    </recommendedName>
</protein>
<dbReference type="Proteomes" id="UP001054945">
    <property type="component" value="Unassembled WGS sequence"/>
</dbReference>
<gene>
    <name evidence="12" type="ORF">CEXT_592071</name>
</gene>
<evidence type="ECO:0000256" key="4">
    <source>
        <dbReference type="ARBA" id="ARBA00022692"/>
    </source>
</evidence>
<dbReference type="PROSITE" id="PS50262">
    <property type="entry name" value="G_PROTEIN_RECEP_F1_2"/>
    <property type="match status" value="1"/>
</dbReference>
<name>A0AAV4YF38_CAEEX</name>
<keyword evidence="13" id="KW-1185">Reference proteome</keyword>
<evidence type="ECO:0000256" key="3">
    <source>
        <dbReference type="ARBA" id="ARBA00022475"/>
    </source>
</evidence>
<dbReference type="PANTHER" id="PTHR24247">
    <property type="entry name" value="5-HYDROXYTRYPTAMINE RECEPTOR"/>
    <property type="match status" value="1"/>
</dbReference>
<dbReference type="GO" id="GO:0004993">
    <property type="term" value="F:G protein-coupled serotonin receptor activity"/>
    <property type="evidence" value="ECO:0007669"/>
    <property type="project" value="TreeGrafter"/>
</dbReference>
<dbReference type="InterPro" id="IPR017452">
    <property type="entry name" value="GPCR_Rhodpsn_7TM"/>
</dbReference>
<keyword evidence="7 10" id="KW-0472">Membrane</keyword>
<dbReference type="Pfam" id="PF00001">
    <property type="entry name" value="7tm_1"/>
    <property type="match status" value="1"/>
</dbReference>
<dbReference type="PRINTS" id="PR00237">
    <property type="entry name" value="GPCRRHODOPSN"/>
</dbReference>
<dbReference type="PANTHER" id="PTHR24247:SF202">
    <property type="entry name" value="5-HYDROXYTRYPTAMINE RECEPTOR 1"/>
    <property type="match status" value="1"/>
</dbReference>
<keyword evidence="9" id="KW-0807">Transducer</keyword>
<dbReference type="GO" id="GO:0030425">
    <property type="term" value="C:dendrite"/>
    <property type="evidence" value="ECO:0007669"/>
    <property type="project" value="TreeGrafter"/>
</dbReference>
<evidence type="ECO:0000256" key="8">
    <source>
        <dbReference type="ARBA" id="ARBA00023170"/>
    </source>
</evidence>
<dbReference type="SUPFAM" id="SSF81321">
    <property type="entry name" value="Family A G protein-coupled receptor-like"/>
    <property type="match status" value="1"/>
</dbReference>
<dbReference type="GO" id="GO:0045202">
    <property type="term" value="C:synapse"/>
    <property type="evidence" value="ECO:0007669"/>
    <property type="project" value="GOC"/>
</dbReference>
<dbReference type="EMBL" id="BPLR01001772">
    <property type="protein sequence ID" value="GIZ04641.1"/>
    <property type="molecule type" value="Genomic_DNA"/>
</dbReference>
<comment type="similarity">
    <text evidence="2">Belongs to the G-protein coupled receptor 1 family.</text>
</comment>